<reference evidence="12 13" key="1">
    <citation type="journal article" date="2008" name="Nature">
        <title>The genome of the choanoflagellate Monosiga brevicollis and the origin of metazoans.</title>
        <authorList>
            <consortium name="JGI Sequencing"/>
            <person name="King N."/>
            <person name="Westbrook M.J."/>
            <person name="Young S.L."/>
            <person name="Kuo A."/>
            <person name="Abedin M."/>
            <person name="Chapman J."/>
            <person name="Fairclough S."/>
            <person name="Hellsten U."/>
            <person name="Isogai Y."/>
            <person name="Letunic I."/>
            <person name="Marr M."/>
            <person name="Pincus D."/>
            <person name="Putnam N."/>
            <person name="Rokas A."/>
            <person name="Wright K.J."/>
            <person name="Zuzow R."/>
            <person name="Dirks W."/>
            <person name="Good M."/>
            <person name="Goodstein D."/>
            <person name="Lemons D."/>
            <person name="Li W."/>
            <person name="Lyons J.B."/>
            <person name="Morris A."/>
            <person name="Nichols S."/>
            <person name="Richter D.J."/>
            <person name="Salamov A."/>
            <person name="Bork P."/>
            <person name="Lim W.A."/>
            <person name="Manning G."/>
            <person name="Miller W.T."/>
            <person name="McGinnis W."/>
            <person name="Shapiro H."/>
            <person name="Tjian R."/>
            <person name="Grigoriev I.V."/>
            <person name="Rokhsar D."/>
        </authorList>
    </citation>
    <scope>NUCLEOTIDE SEQUENCE [LARGE SCALE GENOMIC DNA]</scope>
    <source>
        <strain evidence="13">MX1 / ATCC 50154</strain>
    </source>
</reference>
<organism evidence="12 13">
    <name type="scientific">Monosiga brevicollis</name>
    <name type="common">Choanoflagellate</name>
    <dbReference type="NCBI Taxonomy" id="81824"/>
    <lineage>
        <taxon>Eukaryota</taxon>
        <taxon>Choanoflagellata</taxon>
        <taxon>Craspedida</taxon>
        <taxon>Salpingoecidae</taxon>
        <taxon>Monosiga</taxon>
    </lineage>
</organism>
<keyword evidence="13" id="KW-1185">Reference proteome</keyword>
<evidence type="ECO:0000256" key="7">
    <source>
        <dbReference type="ARBA" id="ARBA00022801"/>
    </source>
</evidence>
<dbReference type="InParanoid" id="A9UZQ6"/>
<dbReference type="Proteomes" id="UP000001357">
    <property type="component" value="Unassembled WGS sequence"/>
</dbReference>
<proteinExistence type="inferred from homology"/>
<dbReference type="SUPFAM" id="SSF46785">
    <property type="entry name" value="Winged helix' DNA-binding domain"/>
    <property type="match status" value="1"/>
</dbReference>
<comment type="subcellular location">
    <subcellularLocation>
        <location evidence="8">Cytoplasm</location>
    </subcellularLocation>
</comment>
<dbReference type="InterPro" id="IPR036005">
    <property type="entry name" value="Creatinase/aminopeptidase-like"/>
</dbReference>
<feature type="compositionally biased region" description="Low complexity" evidence="10">
    <location>
        <begin position="30"/>
        <end position="43"/>
    </location>
</feature>
<evidence type="ECO:0000256" key="10">
    <source>
        <dbReference type="SAM" id="MobiDB-lite"/>
    </source>
</evidence>
<comment type="cofactor">
    <cofactor evidence="3">
        <name>Fe(2+)</name>
        <dbReference type="ChEBI" id="CHEBI:29033"/>
    </cofactor>
</comment>
<dbReference type="GO" id="GO:0070006">
    <property type="term" value="F:metalloaminopeptidase activity"/>
    <property type="evidence" value="ECO:0007669"/>
    <property type="project" value="UniProtKB-UniRule"/>
</dbReference>
<dbReference type="CDD" id="cd01088">
    <property type="entry name" value="MetAP2"/>
    <property type="match status" value="1"/>
</dbReference>
<dbReference type="Gene3D" id="3.90.230.10">
    <property type="entry name" value="Creatinase/methionine aminopeptidase superfamily"/>
    <property type="match status" value="1"/>
</dbReference>
<feature type="compositionally biased region" description="Basic residues" evidence="10">
    <location>
        <begin position="66"/>
        <end position="77"/>
    </location>
</feature>
<dbReference type="HAMAP" id="MF_03175">
    <property type="entry name" value="MetAP_2_euk"/>
    <property type="match status" value="1"/>
</dbReference>
<dbReference type="InterPro" id="IPR036390">
    <property type="entry name" value="WH_DNA-bd_sf"/>
</dbReference>
<dbReference type="PROSITE" id="PS01202">
    <property type="entry name" value="MAP_2"/>
    <property type="match status" value="1"/>
</dbReference>
<dbReference type="Pfam" id="PF00557">
    <property type="entry name" value="Peptidase_M24"/>
    <property type="match status" value="1"/>
</dbReference>
<dbReference type="InterPro" id="IPR002468">
    <property type="entry name" value="Pept_M24A_MAP2"/>
</dbReference>
<feature type="binding site" evidence="8">
    <location>
        <position position="229"/>
    </location>
    <ligand>
        <name>a divalent metal cation</name>
        <dbReference type="ChEBI" id="CHEBI:60240"/>
        <label>1</label>
    </ligand>
</feature>
<feature type="binding site" evidence="8">
    <location>
        <position position="298"/>
    </location>
    <ligand>
        <name>a divalent metal cation</name>
        <dbReference type="ChEBI" id="CHEBI:60240"/>
        <label>2</label>
        <note>catalytic</note>
    </ligand>
</feature>
<comment type="similarity">
    <text evidence="8">Belongs to the peptidase M24A family. Methionine aminopeptidase eukaryotic type 2 subfamily.</text>
</comment>
<dbReference type="InterPro" id="IPR036388">
    <property type="entry name" value="WH-like_DNA-bd_sf"/>
</dbReference>
<comment type="cofactor">
    <cofactor evidence="8">
        <name>Co(2+)</name>
        <dbReference type="ChEBI" id="CHEBI:48828"/>
    </cofactor>
    <cofactor evidence="8">
        <name>Zn(2+)</name>
        <dbReference type="ChEBI" id="CHEBI:29105"/>
    </cofactor>
    <cofactor evidence="8">
        <name>Mn(2+)</name>
        <dbReference type="ChEBI" id="CHEBI:29035"/>
    </cofactor>
    <cofactor evidence="8">
        <name>Fe(2+)</name>
        <dbReference type="ChEBI" id="CHEBI:29033"/>
    </cofactor>
    <text evidence="8">Binds 2 divalent metal cations per subunit. Has a high-affinity and a low affinity metal-binding site. The true nature of the physiological cofactor is under debate. The enzyme is active with cobalt, zinc, manganese or divalent iron ions. Most likely, methionine aminopeptidases function as mononuclear Fe(2+)-metalloproteases under physiological conditions, and the catalytically relevant metal-binding site has been assigned to the histidine-containing high-affinity site.</text>
</comment>
<feature type="region of interest" description="Disordered" evidence="10">
    <location>
        <begin position="28"/>
        <end position="93"/>
    </location>
</feature>
<dbReference type="GO" id="GO:0006508">
    <property type="term" value="P:proteolysis"/>
    <property type="evidence" value="ECO:0007669"/>
    <property type="project" value="UniProtKB-KW"/>
</dbReference>
<keyword evidence="4 8" id="KW-0031">Aminopeptidase</keyword>
<dbReference type="InterPro" id="IPR018349">
    <property type="entry name" value="Pept_M24A_MAP2_BS"/>
</dbReference>
<keyword evidence="8" id="KW-0963">Cytoplasm</keyword>
<dbReference type="EC" id="3.4.11.18" evidence="8"/>
<dbReference type="GO" id="GO:0004177">
    <property type="term" value="F:aminopeptidase activity"/>
    <property type="evidence" value="ECO:0000318"/>
    <property type="project" value="GO_Central"/>
</dbReference>
<keyword evidence="5 8" id="KW-0645">Protease</keyword>
<dbReference type="RefSeq" id="XP_001745986.1">
    <property type="nucleotide sequence ID" value="XM_001745934.1"/>
</dbReference>
<dbReference type="MEROPS" id="M24.002"/>
<evidence type="ECO:0000259" key="11">
    <source>
        <dbReference type="Pfam" id="PF00557"/>
    </source>
</evidence>
<evidence type="ECO:0000256" key="3">
    <source>
        <dbReference type="ARBA" id="ARBA00001954"/>
    </source>
</evidence>
<feature type="binding site" evidence="8">
    <location>
        <position position="306"/>
    </location>
    <ligand>
        <name>substrate</name>
    </ligand>
</feature>
<dbReference type="Gene3D" id="1.10.10.10">
    <property type="entry name" value="Winged helix-like DNA-binding domain superfamily/Winged helix DNA-binding domain"/>
    <property type="match status" value="1"/>
</dbReference>
<dbReference type="GO" id="GO:0046872">
    <property type="term" value="F:metal ion binding"/>
    <property type="evidence" value="ECO:0007669"/>
    <property type="project" value="UniProtKB-UniRule"/>
</dbReference>
<feature type="binding site" evidence="8">
    <location>
        <position position="229"/>
    </location>
    <ligand>
        <name>a divalent metal cation</name>
        <dbReference type="ChEBI" id="CHEBI:60240"/>
        <label>2</label>
        <note>catalytic</note>
    </ligand>
</feature>
<dbReference type="InterPro" id="IPR000994">
    <property type="entry name" value="Pept_M24"/>
</dbReference>
<dbReference type="PANTHER" id="PTHR45777">
    <property type="entry name" value="METHIONINE AMINOPEPTIDASE 2"/>
    <property type="match status" value="1"/>
</dbReference>
<dbReference type="EMBL" id="CH991551">
    <property type="protein sequence ID" value="EDQ89410.1"/>
    <property type="molecule type" value="Genomic_DNA"/>
</dbReference>
<dbReference type="SUPFAM" id="SSF55920">
    <property type="entry name" value="Creatinase/aminopeptidase"/>
    <property type="match status" value="1"/>
</dbReference>
<feature type="binding site" evidence="8">
    <location>
        <position position="218"/>
    </location>
    <ligand>
        <name>a divalent metal cation</name>
        <dbReference type="ChEBI" id="CHEBI:60240"/>
        <label>1</label>
    </ligand>
</feature>
<dbReference type="GeneID" id="5891066"/>
<dbReference type="OMA" id="PFAKRWL"/>
<comment type="catalytic activity">
    <reaction evidence="1 8 9">
        <text>Release of N-terminal amino acids, preferentially methionine, from peptides and arylamides.</text>
        <dbReference type="EC" id="3.4.11.18"/>
    </reaction>
</comment>
<sequence>MVTNTSAEEVAAGATGAVGAAEIEVDAGKKAAQAEAPAPAAAAEVDDEANEELAEAEGGDNAESQKKKKKKKKKKSKSGNAKEQTDPPTIPVTQLFPARKMPENETHQYKDDNLQRTTAEEIRARDRLMEEQIQDLREAAEAHRQVRSYVQRIAKPGIKMIDLCEKLETASRALIGEDGLKRGLAFPTGCSLNHVAAHWTPNAGDETVLQYDDVCKIDFGTHVNGHIIDCAFTLSFNPKYDNLLAAVKDATNTGIREAGIDANFQDIGAAIQEAMESYEIELDGKTYPIKSIENLNGHSIGPYRIHAGKSVPIVKRAEEGRMEEGEVYAIETFGSTGRGRVVEDLECSHYMRNPECPHQPLRTKGARDLLHLINQNFDTLAFCRRWIDRLDQSRYLFSLKQLCDVGLVDAYPPLVDIKGSYTAQYEHTLILRPGCKEILSRGDDY</sequence>
<name>A9UZQ6_MONBE</name>
<evidence type="ECO:0000313" key="12">
    <source>
        <dbReference type="EMBL" id="EDQ89410.1"/>
    </source>
</evidence>
<dbReference type="PRINTS" id="PR00599">
    <property type="entry name" value="MAPEPTIDASE"/>
</dbReference>
<dbReference type="PANTHER" id="PTHR45777:SF2">
    <property type="entry name" value="METHIONINE AMINOPEPTIDASE 2"/>
    <property type="match status" value="1"/>
</dbReference>
<evidence type="ECO:0000256" key="1">
    <source>
        <dbReference type="ARBA" id="ARBA00000294"/>
    </source>
</evidence>
<dbReference type="GO" id="GO:0005737">
    <property type="term" value="C:cytoplasm"/>
    <property type="evidence" value="ECO:0000318"/>
    <property type="project" value="GO_Central"/>
</dbReference>
<protein>
    <recommendedName>
        <fullName evidence="8">Methionine aminopeptidase 2</fullName>
        <shortName evidence="8">MAP 2</shortName>
        <shortName evidence="8">MetAP 2</shortName>
        <ecNumber evidence="8">3.4.11.18</ecNumber>
    </recommendedName>
    <alternativeName>
        <fullName evidence="8">Peptidase M</fullName>
    </alternativeName>
</protein>
<evidence type="ECO:0000256" key="8">
    <source>
        <dbReference type="HAMAP-Rule" id="MF_03175"/>
    </source>
</evidence>
<dbReference type="FunCoup" id="A9UZQ6">
    <property type="interactions" value="1360"/>
</dbReference>
<feature type="compositionally biased region" description="Acidic residues" evidence="10">
    <location>
        <begin position="44"/>
        <end position="60"/>
    </location>
</feature>
<dbReference type="STRING" id="81824.A9UZQ6"/>
<dbReference type="NCBIfam" id="TIGR00501">
    <property type="entry name" value="met_pdase_II"/>
    <property type="match status" value="1"/>
</dbReference>
<comment type="cofactor">
    <cofactor evidence="2">
        <name>Mn(2+)</name>
        <dbReference type="ChEBI" id="CHEBI:29035"/>
    </cofactor>
</comment>
<feature type="binding site" evidence="8">
    <location>
        <position position="331"/>
    </location>
    <ligand>
        <name>a divalent metal cation</name>
        <dbReference type="ChEBI" id="CHEBI:60240"/>
        <label>2</label>
        <note>catalytic</note>
    </ligand>
</feature>
<dbReference type="InterPro" id="IPR050247">
    <property type="entry name" value="Met_Aminopeptidase_Type2"/>
</dbReference>
<feature type="binding site" evidence="8">
    <location>
        <position position="426"/>
    </location>
    <ligand>
        <name>a divalent metal cation</name>
        <dbReference type="ChEBI" id="CHEBI:60240"/>
        <label>2</label>
        <note>catalytic</note>
    </ligand>
</feature>
<feature type="domain" description="Peptidase M24" evidence="11">
    <location>
        <begin position="135"/>
        <end position="332"/>
    </location>
</feature>
<dbReference type="AlphaFoldDB" id="A9UZQ6"/>
<dbReference type="GO" id="GO:0008235">
    <property type="term" value="F:metalloexopeptidase activity"/>
    <property type="evidence" value="ECO:0000318"/>
    <property type="project" value="GO_Central"/>
</dbReference>
<evidence type="ECO:0000256" key="5">
    <source>
        <dbReference type="ARBA" id="ARBA00022670"/>
    </source>
</evidence>
<dbReference type="InterPro" id="IPR001714">
    <property type="entry name" value="Pept_M24_MAP"/>
</dbReference>
<dbReference type="KEGG" id="mbr:MONBRDRAFT_37121"/>
<keyword evidence="7 8" id="KW-0378">Hydrolase</keyword>
<evidence type="ECO:0000256" key="4">
    <source>
        <dbReference type="ARBA" id="ARBA00022438"/>
    </source>
</evidence>
<feature type="binding site" evidence="8">
    <location>
        <position position="198"/>
    </location>
    <ligand>
        <name>substrate</name>
    </ligand>
</feature>
<keyword evidence="6 8" id="KW-0479">Metal-binding</keyword>
<evidence type="ECO:0000256" key="6">
    <source>
        <dbReference type="ARBA" id="ARBA00022723"/>
    </source>
</evidence>
<comment type="function">
    <text evidence="8 9">Cotranslationally removes the N-terminal methionine from nascent proteins. The N-terminal methionine is often cleaved when the second residue in the primary sequence is small and uncharged (Met-Ala-, Cys, Gly, Pro, Ser, Thr, or Val).</text>
</comment>
<feature type="binding site" evidence="8">
    <location>
        <position position="426"/>
    </location>
    <ligand>
        <name>a divalent metal cation</name>
        <dbReference type="ChEBI" id="CHEBI:60240"/>
        <label>1</label>
    </ligand>
</feature>
<evidence type="ECO:0000256" key="2">
    <source>
        <dbReference type="ARBA" id="ARBA00001936"/>
    </source>
</evidence>
<evidence type="ECO:0000313" key="13">
    <source>
        <dbReference type="Proteomes" id="UP000001357"/>
    </source>
</evidence>
<gene>
    <name evidence="12" type="ORF">MONBRDRAFT_37121</name>
</gene>
<accession>A9UZQ6</accession>
<evidence type="ECO:0000256" key="9">
    <source>
        <dbReference type="RuleBase" id="RU003653"/>
    </source>
</evidence>
<dbReference type="GO" id="GO:0004239">
    <property type="term" value="F:initiator methionyl aminopeptidase activity"/>
    <property type="evidence" value="ECO:0007669"/>
    <property type="project" value="UniProtKB-UniRule"/>
</dbReference>
<dbReference type="eggNOG" id="KOG2775">
    <property type="taxonomic scope" value="Eukaryota"/>
</dbReference>